<reference evidence="2 3" key="1">
    <citation type="journal article" date="2016" name="Nat. Commun.">
        <title>Extremotolerant tardigrade genome and improved radiotolerance of human cultured cells by tardigrade-unique protein.</title>
        <authorList>
            <person name="Hashimoto T."/>
            <person name="Horikawa D.D."/>
            <person name="Saito Y."/>
            <person name="Kuwahara H."/>
            <person name="Kozuka-Hata H."/>
            <person name="Shin-I T."/>
            <person name="Minakuchi Y."/>
            <person name="Ohishi K."/>
            <person name="Motoyama A."/>
            <person name="Aizu T."/>
            <person name="Enomoto A."/>
            <person name="Kondo K."/>
            <person name="Tanaka S."/>
            <person name="Hara Y."/>
            <person name="Koshikawa S."/>
            <person name="Sagara H."/>
            <person name="Miura T."/>
            <person name="Yokobori S."/>
            <person name="Miyagawa K."/>
            <person name="Suzuki Y."/>
            <person name="Kubo T."/>
            <person name="Oyama M."/>
            <person name="Kohara Y."/>
            <person name="Fujiyama A."/>
            <person name="Arakawa K."/>
            <person name="Katayama T."/>
            <person name="Toyoda A."/>
            <person name="Kunieda T."/>
        </authorList>
    </citation>
    <scope>NUCLEOTIDE SEQUENCE [LARGE SCALE GENOMIC DNA]</scope>
    <source>
        <strain evidence="2 3">YOKOZUNA-1</strain>
    </source>
</reference>
<feature type="compositionally biased region" description="Acidic residues" evidence="1">
    <location>
        <begin position="143"/>
        <end position="171"/>
    </location>
</feature>
<evidence type="ECO:0000313" key="3">
    <source>
        <dbReference type="Proteomes" id="UP000186922"/>
    </source>
</evidence>
<proteinExistence type="predicted"/>
<name>A0A1D1UUA9_RAMVA</name>
<dbReference type="AlphaFoldDB" id="A0A1D1UUA9"/>
<accession>A0A1D1UUA9</accession>
<dbReference type="EMBL" id="BDGG01000002">
    <property type="protein sequence ID" value="GAU93229.1"/>
    <property type="molecule type" value="Genomic_DNA"/>
</dbReference>
<evidence type="ECO:0000256" key="1">
    <source>
        <dbReference type="SAM" id="MobiDB-lite"/>
    </source>
</evidence>
<gene>
    <name evidence="2" type="primary">RvY_05201-1</name>
    <name evidence="2" type="synonym">RvY_05201.1</name>
    <name evidence="2" type="ORF">RvY_05201</name>
</gene>
<comment type="caution">
    <text evidence="2">The sequence shown here is derived from an EMBL/GenBank/DDBJ whole genome shotgun (WGS) entry which is preliminary data.</text>
</comment>
<sequence length="171" mass="19248">MLTEKSAYPSVKKAACPSQILASTMEIADVQKALDVNESPCMQAIMRAYGQHQERLDVTEALSDEKLRKIREIVHFVYAEERQQRHATKLTVQADLIGYSMHGRGGDQVVRLKTINTNLYLNNKQRTGVGLDSGLISVCNTDEQIDYGSEETDPEEEEEDVDMEDQEEPEG</sequence>
<protein>
    <submittedName>
        <fullName evidence="2">Uncharacterized protein</fullName>
    </submittedName>
</protein>
<evidence type="ECO:0000313" key="2">
    <source>
        <dbReference type="EMBL" id="GAU93229.1"/>
    </source>
</evidence>
<feature type="region of interest" description="Disordered" evidence="1">
    <location>
        <begin position="141"/>
        <end position="171"/>
    </location>
</feature>
<organism evidence="2 3">
    <name type="scientific">Ramazzottius varieornatus</name>
    <name type="common">Water bear</name>
    <name type="synonym">Tardigrade</name>
    <dbReference type="NCBI Taxonomy" id="947166"/>
    <lineage>
        <taxon>Eukaryota</taxon>
        <taxon>Metazoa</taxon>
        <taxon>Ecdysozoa</taxon>
        <taxon>Tardigrada</taxon>
        <taxon>Eutardigrada</taxon>
        <taxon>Parachela</taxon>
        <taxon>Hypsibioidea</taxon>
        <taxon>Ramazzottiidae</taxon>
        <taxon>Ramazzottius</taxon>
    </lineage>
</organism>
<dbReference type="Proteomes" id="UP000186922">
    <property type="component" value="Unassembled WGS sequence"/>
</dbReference>
<keyword evidence="3" id="KW-1185">Reference proteome</keyword>